<organism evidence="2 3">
    <name type="scientific">Dyella flagellata</name>
    <dbReference type="NCBI Taxonomy" id="1867833"/>
    <lineage>
        <taxon>Bacteria</taxon>
        <taxon>Pseudomonadati</taxon>
        <taxon>Pseudomonadota</taxon>
        <taxon>Gammaproteobacteria</taxon>
        <taxon>Lysobacterales</taxon>
        <taxon>Rhodanobacteraceae</taxon>
        <taxon>Dyella</taxon>
    </lineage>
</organism>
<evidence type="ECO:0000313" key="2">
    <source>
        <dbReference type="EMBL" id="GLQ89015.1"/>
    </source>
</evidence>
<comment type="caution">
    <text evidence="2">The sequence shown here is derived from an EMBL/GenBank/DDBJ whole genome shotgun (WGS) entry which is preliminary data.</text>
</comment>
<feature type="region of interest" description="Disordered" evidence="1">
    <location>
        <begin position="72"/>
        <end position="92"/>
    </location>
</feature>
<dbReference type="Proteomes" id="UP001156627">
    <property type="component" value="Unassembled WGS sequence"/>
</dbReference>
<evidence type="ECO:0000256" key="1">
    <source>
        <dbReference type="SAM" id="MobiDB-lite"/>
    </source>
</evidence>
<sequence>MARVIGLGNDPLLDKLSKSVGKDIGCDTLQGLGQEFAEMPSIHEDDVADDEQGPLIAKHFERLVDDAFGSRTRAHAASNSDGRSNTILRQHN</sequence>
<feature type="compositionally biased region" description="Polar residues" evidence="1">
    <location>
        <begin position="77"/>
        <end position="92"/>
    </location>
</feature>
<protein>
    <submittedName>
        <fullName evidence="2">Uncharacterized protein</fullName>
    </submittedName>
</protein>
<evidence type="ECO:0000313" key="3">
    <source>
        <dbReference type="Proteomes" id="UP001156627"/>
    </source>
</evidence>
<dbReference type="EMBL" id="BSOA01000028">
    <property type="protein sequence ID" value="GLQ89015.1"/>
    <property type="molecule type" value="Genomic_DNA"/>
</dbReference>
<keyword evidence="3" id="KW-1185">Reference proteome</keyword>
<proteinExistence type="predicted"/>
<gene>
    <name evidence="2" type="ORF">GCM10007898_25870</name>
</gene>
<reference evidence="3" key="1">
    <citation type="journal article" date="2019" name="Int. J. Syst. Evol. Microbiol.">
        <title>The Global Catalogue of Microorganisms (GCM) 10K type strain sequencing project: providing services to taxonomists for standard genome sequencing and annotation.</title>
        <authorList>
            <consortium name="The Broad Institute Genomics Platform"/>
            <consortium name="The Broad Institute Genome Sequencing Center for Infectious Disease"/>
            <person name="Wu L."/>
            <person name="Ma J."/>
        </authorList>
    </citation>
    <scope>NUCLEOTIDE SEQUENCE [LARGE SCALE GENOMIC DNA]</scope>
    <source>
        <strain evidence="3">NBRC 111981</strain>
    </source>
</reference>
<name>A0ABQ5XBL4_9GAMM</name>
<accession>A0ABQ5XBL4</accession>